<dbReference type="EnsemblMetazoa" id="CLYHEMT008435.1">
    <property type="protein sequence ID" value="CLYHEMP008435.1"/>
    <property type="gene ID" value="CLYHEMG008435"/>
</dbReference>
<evidence type="ECO:0000313" key="4">
    <source>
        <dbReference type="Proteomes" id="UP000594262"/>
    </source>
</evidence>
<dbReference type="InterPro" id="IPR038586">
    <property type="entry name" value="Tctex-1-like_sf"/>
</dbReference>
<protein>
    <submittedName>
        <fullName evidence="3">Uncharacterized protein</fullName>
    </submittedName>
</protein>
<keyword evidence="4" id="KW-1185">Reference proteome</keyword>
<accession>A0A7M5UZ53</accession>
<dbReference type="Proteomes" id="UP000594262">
    <property type="component" value="Unplaced"/>
</dbReference>
<dbReference type="AlphaFoldDB" id="A0A7M5UZ53"/>
<dbReference type="InterPro" id="IPR005334">
    <property type="entry name" value="Tctex-1-like"/>
</dbReference>
<evidence type="ECO:0000256" key="1">
    <source>
        <dbReference type="ARBA" id="ARBA00005361"/>
    </source>
</evidence>
<feature type="region of interest" description="Disordered" evidence="2">
    <location>
        <begin position="97"/>
        <end position="126"/>
    </location>
</feature>
<feature type="region of interest" description="Disordered" evidence="2">
    <location>
        <begin position="1"/>
        <end position="82"/>
    </location>
</feature>
<evidence type="ECO:0000313" key="3">
    <source>
        <dbReference type="EnsemblMetazoa" id="CLYHEMP008435.1"/>
    </source>
</evidence>
<organism evidence="3 4">
    <name type="scientific">Clytia hemisphaerica</name>
    <dbReference type="NCBI Taxonomy" id="252671"/>
    <lineage>
        <taxon>Eukaryota</taxon>
        <taxon>Metazoa</taxon>
        <taxon>Cnidaria</taxon>
        <taxon>Hydrozoa</taxon>
        <taxon>Hydroidolina</taxon>
        <taxon>Leptothecata</taxon>
        <taxon>Obeliida</taxon>
        <taxon>Clytiidae</taxon>
        <taxon>Clytia</taxon>
    </lineage>
</organism>
<sequence>MADYNNNNNKMQNKENKNKKGFRKIFSEMVRQARSPKFPRINFSDRRSSTTSDDSLGSEYNTAPRRRSQSTSSARSFLYRRRQSSLSNKELEKIAMKYKKKSKSSSEIENSPEVEQRDSNENGLDIDELQLPKLNGNLAPSRHKMLCKSYSSDITTRSQNKYNELNIDKNDVRTIIQTETLRVIGTKKYVEELAPKWSKEICTCVRDCIRLKTGKFVKIIVNAMLGTVSEKPKDSAANFQIVSSIYPTDQFVVSVVQNEEIFISVWVLISP</sequence>
<evidence type="ECO:0000256" key="2">
    <source>
        <dbReference type="SAM" id="MobiDB-lite"/>
    </source>
</evidence>
<dbReference type="Gene3D" id="3.30.1140.40">
    <property type="entry name" value="Tctex-1"/>
    <property type="match status" value="1"/>
</dbReference>
<comment type="similarity">
    <text evidence="1">Belongs to the dynein light chain Tctex-type family.</text>
</comment>
<name>A0A7M5UZ53_9CNID</name>
<proteinExistence type="inferred from homology"/>
<reference evidence="3" key="1">
    <citation type="submission" date="2021-01" db="UniProtKB">
        <authorList>
            <consortium name="EnsemblMetazoa"/>
        </authorList>
    </citation>
    <scope>IDENTIFICATION</scope>
</reference>
<feature type="compositionally biased region" description="Low complexity" evidence="2">
    <location>
        <begin position="1"/>
        <end position="11"/>
    </location>
</feature>
<dbReference type="Pfam" id="PF03645">
    <property type="entry name" value="Tctex-1"/>
    <property type="match status" value="1"/>
</dbReference>